<evidence type="ECO:0000256" key="1">
    <source>
        <dbReference type="SAM" id="MobiDB-lite"/>
    </source>
</evidence>
<evidence type="ECO:0000313" key="2">
    <source>
        <dbReference type="EMBL" id="KJZ75492.1"/>
    </source>
</evidence>
<keyword evidence="3" id="KW-1185">Reference proteome</keyword>
<dbReference type="AlphaFoldDB" id="A0A0F8A0M8"/>
<gene>
    <name evidence="2" type="ORF">HIM_05188</name>
</gene>
<dbReference type="EMBL" id="KQ030517">
    <property type="protein sequence ID" value="KJZ75492.1"/>
    <property type="molecule type" value="Genomic_DNA"/>
</dbReference>
<feature type="region of interest" description="Disordered" evidence="1">
    <location>
        <begin position="1"/>
        <end position="23"/>
    </location>
</feature>
<protein>
    <submittedName>
        <fullName evidence="2">Uncharacterized protein</fullName>
    </submittedName>
</protein>
<accession>A0A0F8A0M8</accession>
<reference evidence="2 3" key="1">
    <citation type="journal article" date="2014" name="Genome Biol. Evol.">
        <title>Comparative genomics and transcriptomics analyses reveal divergent lifestyle features of nematode endoparasitic fungus Hirsutella minnesotensis.</title>
        <authorList>
            <person name="Lai Y."/>
            <person name="Liu K."/>
            <person name="Zhang X."/>
            <person name="Zhang X."/>
            <person name="Li K."/>
            <person name="Wang N."/>
            <person name="Shu C."/>
            <person name="Wu Y."/>
            <person name="Wang C."/>
            <person name="Bushley K.E."/>
            <person name="Xiang M."/>
            <person name="Liu X."/>
        </authorList>
    </citation>
    <scope>NUCLEOTIDE SEQUENCE [LARGE SCALE GENOMIC DNA]</scope>
    <source>
        <strain evidence="2 3">3608</strain>
    </source>
</reference>
<name>A0A0F8A0M8_9HYPO</name>
<dbReference type="Proteomes" id="UP000054481">
    <property type="component" value="Unassembled WGS sequence"/>
</dbReference>
<organism evidence="2 3">
    <name type="scientific">Hirsutella minnesotensis 3608</name>
    <dbReference type="NCBI Taxonomy" id="1043627"/>
    <lineage>
        <taxon>Eukaryota</taxon>
        <taxon>Fungi</taxon>
        <taxon>Dikarya</taxon>
        <taxon>Ascomycota</taxon>
        <taxon>Pezizomycotina</taxon>
        <taxon>Sordariomycetes</taxon>
        <taxon>Hypocreomycetidae</taxon>
        <taxon>Hypocreales</taxon>
        <taxon>Ophiocordycipitaceae</taxon>
        <taxon>Hirsutella</taxon>
    </lineage>
</organism>
<dbReference type="OrthoDB" id="4926650at2759"/>
<evidence type="ECO:0000313" key="3">
    <source>
        <dbReference type="Proteomes" id="UP000054481"/>
    </source>
</evidence>
<proteinExistence type="predicted"/>
<sequence>MANAVVPREGPRRVTKQQVPDHGNAWALEGDVHQAAHWSSGERRVSDGRPKLQQLEKLPRLEACQHERIPSYNNLPNTEESSELFHDAYWNDVSRTGTTRSEPRTMPEPLGGDFALFEYDGSFNSHLSWDTAGPDVLHDNGGPASHSRERLGPASNHCGYADEVLRGVGSWDLIDGGADAVHLDDILEEMTGQLFAADTGRTPSIARLLTPPLPPLSTSFEFCACCDQCDAEREDGVGEFWHLTTRARGDARIAWAKNYMKRIESGLKPAGP</sequence>